<evidence type="ECO:0000256" key="2">
    <source>
        <dbReference type="SAM" id="MobiDB-lite"/>
    </source>
</evidence>
<evidence type="ECO:0000256" key="1">
    <source>
        <dbReference type="SAM" id="Coils"/>
    </source>
</evidence>
<feature type="region of interest" description="Disordered" evidence="2">
    <location>
        <begin position="678"/>
        <end position="697"/>
    </location>
</feature>
<feature type="transmembrane region" description="Helical" evidence="3">
    <location>
        <begin position="161"/>
        <end position="180"/>
    </location>
</feature>
<dbReference type="PANTHER" id="PTHR23159:SF31">
    <property type="entry name" value="CENTROSOME-ASSOCIATED PROTEIN CEP250 ISOFORM X1"/>
    <property type="match status" value="1"/>
</dbReference>
<name>A0A2T3HRQ7_9SPHI</name>
<feature type="transmembrane region" description="Helical" evidence="3">
    <location>
        <begin position="55"/>
        <end position="77"/>
    </location>
</feature>
<reference evidence="4 5" key="1">
    <citation type="submission" date="2018-03" db="EMBL/GenBank/DDBJ databases">
        <authorList>
            <person name="Keele B.F."/>
        </authorList>
    </citation>
    <scope>NUCLEOTIDE SEQUENCE [LARGE SCALE GENOMIC DNA]</scope>
    <source>
        <strain evidence="4 5">YL28-9</strain>
    </source>
</reference>
<feature type="region of interest" description="Disordered" evidence="2">
    <location>
        <begin position="711"/>
        <end position="767"/>
    </location>
</feature>
<dbReference type="OrthoDB" id="9812498at2"/>
<feature type="coiled-coil region" evidence="1">
    <location>
        <begin position="494"/>
        <end position="656"/>
    </location>
</feature>
<evidence type="ECO:0008006" key="6">
    <source>
        <dbReference type="Google" id="ProtNLM"/>
    </source>
</evidence>
<sequence>MERDQYRALLDKIDGFIRRFYLSKVVRGSIYAGACILAMYLLIFSWIYFAHPGAGVKTAVFFFFLSASAVVIGYWMLRPFLSLLRIGRHLSTEEAATLIGRHFTGVRDKLLNTLQLKQLSELDPQNSRLIAAGIEQRLSELRPVPFYTAVRMRDNRRYLKFLLLPASAILLIALIAPAILREGTTGLIEYDRYIPPKAPFAFRLMNRQLTVMQGSDLELDVALQGSVIPNEVYVQDGINRYKAEKQSLSRFRYTLRNLQQSRTLYFSGGGFTSAGFTVTVILKPTLLHMKARIVYPAYLAKTGRTAEQAGDLEVPEGATVTWEIATEHASRLIFGLDHNTHILEVAGKRASFTALVRHHGQYTVQPLNAANKAGDSISHSIRVIKDQPPEIDIIENTDSSARNAYYFTGSIADDHGFSSLFFKYVIKQNGKTRRSVSHRLRLGPASAQRFFHAWKLDQGQVNPGDVVEYFFEVSDNDGINGAKTVRSIPGVIQVDTESEQKERLRTNSQSLKQKMKAAVNLAAQVEKDTRKLGQSFLDKAQLSSEDRKQISQLLQKQKQLDQAVKEIRELQQQTNAEQNEAMQDADLQEKQRQIEELFNNALDEKTREMLEKLQALIDQNNKERVTQEMSKMQLDNKTVKNELDRILELYKQLEFEQELKSGIETLKDLAKAQEELAAQTGKQSSAPSQLEKAQNQLSGKLSELKKELAELQQKDQRLERPNQFRPPEKEMDDISKSMEESSQALSKNEKEKSAGKQQRAARQMQQLARQMEEMQQESESAENKVNTADLRKLLENLLKASFEQEKVMTALKKMNGNDPAYAAAVQRQRNIKDNMKTVADSLYALSRRVPQIETPVNEEVNKINFNIDKSLESLGERRTAEGNRFQQFAMTSLNTLAVMLNEALEQMQRAQKNASGKGKGKQSAGMQQLARMQEQLNKNMQQAREQMQKSGNAGKVPKGQMSEQFARMAQQQQLIREALQKLNTEKNKDGKGSLGNLNQTINEMKQTENDLVNKRLQQETLMRQKNLLTKLLDAEKAERDQDEEERRESRAGRDIPPGYQKMLEQFRKEHAQAEELIEKAPPGLNSYYRQKLGEYYKLLDLRKK</sequence>
<evidence type="ECO:0000313" key="5">
    <source>
        <dbReference type="Proteomes" id="UP000240912"/>
    </source>
</evidence>
<dbReference type="EMBL" id="PYLS01000001">
    <property type="protein sequence ID" value="PST85067.1"/>
    <property type="molecule type" value="Genomic_DNA"/>
</dbReference>
<dbReference type="AlphaFoldDB" id="A0A2T3HRQ7"/>
<feature type="compositionally biased region" description="Basic and acidic residues" evidence="2">
    <location>
        <begin position="711"/>
        <end position="739"/>
    </location>
</feature>
<accession>A0A2T3HRQ7</accession>
<evidence type="ECO:0000256" key="3">
    <source>
        <dbReference type="SAM" id="Phobius"/>
    </source>
</evidence>
<keyword evidence="3" id="KW-0472">Membrane</keyword>
<keyword evidence="1" id="KW-0175">Coiled coil</keyword>
<dbReference type="PANTHER" id="PTHR23159">
    <property type="entry name" value="CENTROSOMAL PROTEIN 2"/>
    <property type="match status" value="1"/>
</dbReference>
<evidence type="ECO:0000313" key="4">
    <source>
        <dbReference type="EMBL" id="PST85067.1"/>
    </source>
</evidence>
<organism evidence="4 5">
    <name type="scientific">Pedobacter yulinensis</name>
    <dbReference type="NCBI Taxonomy" id="2126353"/>
    <lineage>
        <taxon>Bacteria</taxon>
        <taxon>Pseudomonadati</taxon>
        <taxon>Bacteroidota</taxon>
        <taxon>Sphingobacteriia</taxon>
        <taxon>Sphingobacteriales</taxon>
        <taxon>Sphingobacteriaceae</taxon>
        <taxon>Pedobacter</taxon>
    </lineage>
</organism>
<keyword evidence="3" id="KW-1133">Transmembrane helix</keyword>
<dbReference type="RefSeq" id="WP_107213450.1">
    <property type="nucleotide sequence ID" value="NZ_KZ686268.1"/>
</dbReference>
<proteinExistence type="predicted"/>
<dbReference type="Proteomes" id="UP000240912">
    <property type="component" value="Unassembled WGS sequence"/>
</dbReference>
<feature type="compositionally biased region" description="Polar residues" evidence="2">
    <location>
        <begin position="680"/>
        <end position="695"/>
    </location>
</feature>
<feature type="compositionally biased region" description="Low complexity" evidence="2">
    <location>
        <begin position="757"/>
        <end position="767"/>
    </location>
</feature>
<keyword evidence="5" id="KW-1185">Reference proteome</keyword>
<feature type="region of interest" description="Disordered" evidence="2">
    <location>
        <begin position="1032"/>
        <end position="1058"/>
    </location>
</feature>
<gene>
    <name evidence="4" type="ORF">C7T94_02840</name>
</gene>
<feature type="transmembrane region" description="Helical" evidence="3">
    <location>
        <begin position="28"/>
        <end position="49"/>
    </location>
</feature>
<keyword evidence="3" id="KW-0812">Transmembrane</keyword>
<feature type="compositionally biased region" description="Basic and acidic residues" evidence="2">
    <location>
        <begin position="1032"/>
        <end position="1053"/>
    </location>
</feature>
<protein>
    <recommendedName>
        <fullName evidence="6">DUF4175 domain-containing protein</fullName>
    </recommendedName>
</protein>
<comment type="caution">
    <text evidence="4">The sequence shown here is derived from an EMBL/GenBank/DDBJ whole genome shotgun (WGS) entry which is preliminary data.</text>
</comment>